<gene>
    <name evidence="1" type="ORF">rsdtw13_09030</name>
</gene>
<protein>
    <submittedName>
        <fullName evidence="1">Uncharacterized protein</fullName>
    </submittedName>
</protein>
<proteinExistence type="predicted"/>
<evidence type="ECO:0000313" key="2">
    <source>
        <dbReference type="Proteomes" id="UP001058074"/>
    </source>
</evidence>
<name>A0ACB5R9D5_9CLOT</name>
<evidence type="ECO:0000313" key="1">
    <source>
        <dbReference type="EMBL" id="GKX65645.1"/>
    </source>
</evidence>
<accession>A0ACB5R9D5</accession>
<organism evidence="1 2">
    <name type="scientific">Inconstantimicrobium mannanitabidum</name>
    <dbReference type="NCBI Taxonomy" id="1604901"/>
    <lineage>
        <taxon>Bacteria</taxon>
        <taxon>Bacillati</taxon>
        <taxon>Bacillota</taxon>
        <taxon>Clostridia</taxon>
        <taxon>Eubacteriales</taxon>
        <taxon>Clostridiaceae</taxon>
        <taxon>Inconstantimicrobium</taxon>
    </lineage>
</organism>
<dbReference type="Proteomes" id="UP001058074">
    <property type="component" value="Unassembled WGS sequence"/>
</dbReference>
<comment type="caution">
    <text evidence="1">The sequence shown here is derived from an EMBL/GenBank/DDBJ whole genome shotgun (WGS) entry which is preliminary data.</text>
</comment>
<reference evidence="1" key="1">
    <citation type="journal article" date="2025" name="Int. J. Syst. Evol. Microbiol.">
        <title>Inconstantimicrobium mannanitabidum sp. nov., a novel member of the family Clostridiaceae isolated from anoxic soil under the treatment of reductive soil disinfestation.</title>
        <authorList>
            <person name="Ueki A."/>
            <person name="Tonouchi A."/>
            <person name="Honma S."/>
            <person name="Kaku N."/>
            <person name="Ueki K."/>
        </authorList>
    </citation>
    <scope>NUCLEOTIDE SEQUENCE</scope>
    <source>
        <strain evidence="1">TW13</strain>
    </source>
</reference>
<keyword evidence="2" id="KW-1185">Reference proteome</keyword>
<dbReference type="EMBL" id="BROD01000001">
    <property type="protein sequence ID" value="GKX65645.1"/>
    <property type="molecule type" value="Genomic_DNA"/>
</dbReference>
<sequence length="109" mass="12928">MLETSKMNNRILIENRTISKVKGVPTDVWNAFYSCWCFINSLYGSELYKALEIREENVLNFTVRYSKNLEVLNTKDYRVVWKDRVFNIIAIDFYGFTKEKITIKAKEVV</sequence>